<dbReference type="Gene3D" id="3.40.630.10">
    <property type="entry name" value="Zn peptidases"/>
    <property type="match status" value="1"/>
</dbReference>
<dbReference type="GO" id="GO:0009089">
    <property type="term" value="P:lysine biosynthetic process via diaminopimelate"/>
    <property type="evidence" value="ECO:0007669"/>
    <property type="project" value="TreeGrafter"/>
</dbReference>
<dbReference type="GO" id="GO:0006508">
    <property type="term" value="P:proteolysis"/>
    <property type="evidence" value="ECO:0007669"/>
    <property type="project" value="UniProtKB-KW"/>
</dbReference>
<dbReference type="EMBL" id="CP015243">
    <property type="protein sequence ID" value="ANF59427.1"/>
    <property type="molecule type" value="Genomic_DNA"/>
</dbReference>
<sequence>MDEGRHAFPPVVHARIDLGAPVTLQLYNMYDVMPADESGWLLPPFRGGLDLDAPRPRYIGRGAENNKGPLAAMLVAVRHLLEQGGLGVNLELLIEGEEESGSRNLRDYLRGDTPVRSAEATLFPSLCEYAGGPPRVYYGFKGIVHGRVRVEGGAWGGPRQAIHSSNSPWIGNPCWELIEALAPLRDGALGEVALPASLVPVFDQLAASFEPERELEFRHTERFSLPGDRAALLHRLLCAHQLNLSELTSHPLPGKATIPAVAEARFDLRVAPGAEISQLLDRVAAVIRARPAAAIQVDECFPGIAFSPDAPGFLELIASYRAAGVEPLCWPWSPGAAPAHAFAGVSHAFVIGGLGRGGNAHGIDEYIELDGIDRLVASLTDWLARFPSSFPSHRQS</sequence>
<keyword evidence="3" id="KW-0378">Hydrolase</keyword>
<evidence type="ECO:0000256" key="2">
    <source>
        <dbReference type="ARBA" id="ARBA00022723"/>
    </source>
</evidence>
<reference evidence="5 6" key="1">
    <citation type="submission" date="2016-04" db="EMBL/GenBank/DDBJ databases">
        <title>Complete Genome Sequence of Halotalea alkalilenta IHB B 13600.</title>
        <authorList>
            <person name="Swarnkar M.K."/>
            <person name="Sharma A."/>
            <person name="Kaushal K."/>
            <person name="Soni R."/>
            <person name="Rana S."/>
            <person name="Singh A.K."/>
            <person name="Gulati A."/>
        </authorList>
    </citation>
    <scope>NUCLEOTIDE SEQUENCE [LARGE SCALE GENOMIC DNA]</scope>
    <source>
        <strain evidence="5 6">IHB B 13600</strain>
    </source>
</reference>
<proteinExistence type="predicted"/>
<dbReference type="SUPFAM" id="SSF53187">
    <property type="entry name" value="Zn-dependent exopeptidases"/>
    <property type="match status" value="1"/>
</dbReference>
<accession>A0A172YJN6</accession>
<evidence type="ECO:0000313" key="6">
    <source>
        <dbReference type="Proteomes" id="UP000077875"/>
    </source>
</evidence>
<feature type="domain" description="Peptidase M20 dimerisation" evidence="4">
    <location>
        <begin position="139"/>
        <end position="290"/>
    </location>
</feature>
<dbReference type="InterPro" id="IPR002933">
    <property type="entry name" value="Peptidase_M20"/>
</dbReference>
<dbReference type="STRING" id="376489.A5892_01625"/>
<dbReference type="GO" id="GO:0005829">
    <property type="term" value="C:cytosol"/>
    <property type="evidence" value="ECO:0007669"/>
    <property type="project" value="TreeGrafter"/>
</dbReference>
<dbReference type="KEGG" id="haa:A5892_01625"/>
<keyword evidence="6" id="KW-1185">Reference proteome</keyword>
<dbReference type="Pfam" id="PF01546">
    <property type="entry name" value="Peptidase_M20"/>
    <property type="match status" value="1"/>
</dbReference>
<organism evidence="5 6">
    <name type="scientific">Halotalea alkalilenta</name>
    <dbReference type="NCBI Taxonomy" id="376489"/>
    <lineage>
        <taxon>Bacteria</taxon>
        <taxon>Pseudomonadati</taxon>
        <taxon>Pseudomonadota</taxon>
        <taxon>Gammaproteobacteria</taxon>
        <taxon>Oceanospirillales</taxon>
        <taxon>Halomonadaceae</taxon>
        <taxon>Halotalea</taxon>
    </lineage>
</organism>
<dbReference type="Proteomes" id="UP000077875">
    <property type="component" value="Chromosome"/>
</dbReference>
<protein>
    <recommendedName>
        <fullName evidence="4">Peptidase M20 dimerisation domain-containing protein</fullName>
    </recommendedName>
</protein>
<dbReference type="PANTHER" id="PTHR43270">
    <property type="entry name" value="BETA-ALA-HIS DIPEPTIDASE"/>
    <property type="match status" value="1"/>
</dbReference>
<dbReference type="GO" id="GO:0008233">
    <property type="term" value="F:peptidase activity"/>
    <property type="evidence" value="ECO:0007669"/>
    <property type="project" value="UniProtKB-KW"/>
</dbReference>
<dbReference type="PANTHER" id="PTHR43270:SF8">
    <property type="entry name" value="DI- AND TRIPEPTIDASE DUG2-RELATED"/>
    <property type="match status" value="1"/>
</dbReference>
<evidence type="ECO:0000256" key="3">
    <source>
        <dbReference type="ARBA" id="ARBA00022801"/>
    </source>
</evidence>
<gene>
    <name evidence="5" type="ORF">A5892_01625</name>
</gene>
<evidence type="ECO:0000259" key="4">
    <source>
        <dbReference type="Pfam" id="PF07687"/>
    </source>
</evidence>
<evidence type="ECO:0000313" key="5">
    <source>
        <dbReference type="EMBL" id="ANF59427.1"/>
    </source>
</evidence>
<keyword evidence="2" id="KW-0479">Metal-binding</keyword>
<dbReference type="InterPro" id="IPR011650">
    <property type="entry name" value="Peptidase_M20_dimer"/>
</dbReference>
<dbReference type="InterPro" id="IPR051458">
    <property type="entry name" value="Cyt/Met_Dipeptidase"/>
</dbReference>
<dbReference type="GO" id="GO:0009014">
    <property type="term" value="F:succinyl-diaminopimelate desuccinylase activity"/>
    <property type="evidence" value="ECO:0007669"/>
    <property type="project" value="TreeGrafter"/>
</dbReference>
<dbReference type="GO" id="GO:0046872">
    <property type="term" value="F:metal ion binding"/>
    <property type="evidence" value="ECO:0007669"/>
    <property type="project" value="UniProtKB-KW"/>
</dbReference>
<name>A0A172YJN6_9GAMM</name>
<evidence type="ECO:0000256" key="1">
    <source>
        <dbReference type="ARBA" id="ARBA00022670"/>
    </source>
</evidence>
<dbReference type="AlphaFoldDB" id="A0A172YJN6"/>
<keyword evidence="1" id="KW-0645">Protease</keyword>
<dbReference type="Pfam" id="PF07687">
    <property type="entry name" value="M20_dimer"/>
    <property type="match status" value="1"/>
</dbReference>
<dbReference type="Gene3D" id="3.30.70.360">
    <property type="match status" value="1"/>
</dbReference>